<keyword evidence="1" id="KW-1133">Transmembrane helix</keyword>
<name>A0A518DU26_9BACT</name>
<reference evidence="3 4" key="1">
    <citation type="submission" date="2019-02" db="EMBL/GenBank/DDBJ databases">
        <title>Deep-cultivation of Planctomycetes and their phenomic and genomic characterization uncovers novel biology.</title>
        <authorList>
            <person name="Wiegand S."/>
            <person name="Jogler M."/>
            <person name="Boedeker C."/>
            <person name="Pinto D."/>
            <person name="Vollmers J."/>
            <person name="Rivas-Marin E."/>
            <person name="Kohn T."/>
            <person name="Peeters S.H."/>
            <person name="Heuer A."/>
            <person name="Rast P."/>
            <person name="Oberbeckmann S."/>
            <person name="Bunk B."/>
            <person name="Jeske O."/>
            <person name="Meyerdierks A."/>
            <person name="Storesund J.E."/>
            <person name="Kallscheuer N."/>
            <person name="Luecker S."/>
            <person name="Lage O.M."/>
            <person name="Pohl T."/>
            <person name="Merkel B.J."/>
            <person name="Hornburger P."/>
            <person name="Mueller R.-W."/>
            <person name="Bruemmer F."/>
            <person name="Labrenz M."/>
            <person name="Spormann A.M."/>
            <person name="Op den Camp H."/>
            <person name="Overmann J."/>
            <person name="Amann R."/>
            <person name="Jetten M.S.M."/>
            <person name="Mascher T."/>
            <person name="Medema M.H."/>
            <person name="Devos D.P."/>
            <person name="Kaster A.-K."/>
            <person name="Ovreas L."/>
            <person name="Rohde M."/>
            <person name="Galperin M.Y."/>
            <person name="Jogler C."/>
        </authorList>
    </citation>
    <scope>NUCLEOTIDE SEQUENCE [LARGE SCALE GENOMIC DNA]</scope>
    <source>
        <strain evidence="3 4">Pla85_3_4</strain>
    </source>
</reference>
<accession>A0A518DU26</accession>
<dbReference type="Pfam" id="PF07596">
    <property type="entry name" value="SBP_bac_10"/>
    <property type="match status" value="1"/>
</dbReference>
<keyword evidence="4" id="KW-1185">Reference proteome</keyword>
<dbReference type="SUPFAM" id="SSF54523">
    <property type="entry name" value="Pili subunits"/>
    <property type="match status" value="1"/>
</dbReference>
<evidence type="ECO:0000313" key="3">
    <source>
        <dbReference type="EMBL" id="QDU95334.1"/>
    </source>
</evidence>
<protein>
    <recommendedName>
        <fullName evidence="2">DUF1559 domain-containing protein</fullName>
    </recommendedName>
</protein>
<sequence length="303" mass="32994">MAIAFTCPHCGYQTSASEAYAGSSGPCASCGAIVKLPGVKAELASPGKIPAAKDLEGSRGKEPTFATWAMVVVIAMVCCGGLVALLLPTIEPTRTPARRSACTNHLKQIGLALQSYHDQNGAFPPAYITDENGRPMHSWRVLILPYLEEQQLYNAYHFDEPWDGPNNRQLLTECPNAFRCPSDFGDKNAASYHVVVGPGAGWKANEGTRLEEITDGTPQTIAVIEGRRPGIHWLDPTPMRLDEFLAAAERTAGEDGHPDLLHPGGRMAVFFDGYVRFLNNGLDPKVLRHMFQIDDGNDVSWAY</sequence>
<feature type="transmembrane region" description="Helical" evidence="1">
    <location>
        <begin position="65"/>
        <end position="90"/>
    </location>
</feature>
<evidence type="ECO:0000259" key="2">
    <source>
        <dbReference type="Pfam" id="PF07596"/>
    </source>
</evidence>
<keyword evidence="1" id="KW-0472">Membrane</keyword>
<dbReference type="Proteomes" id="UP000317648">
    <property type="component" value="Chromosome"/>
</dbReference>
<dbReference type="KEGG" id="lcre:Pla8534_31490"/>
<organism evidence="3 4">
    <name type="scientific">Lignipirellula cremea</name>
    <dbReference type="NCBI Taxonomy" id="2528010"/>
    <lineage>
        <taxon>Bacteria</taxon>
        <taxon>Pseudomonadati</taxon>
        <taxon>Planctomycetota</taxon>
        <taxon>Planctomycetia</taxon>
        <taxon>Pirellulales</taxon>
        <taxon>Pirellulaceae</taxon>
        <taxon>Lignipirellula</taxon>
    </lineage>
</organism>
<feature type="domain" description="DUF1559" evidence="2">
    <location>
        <begin position="94"/>
        <end position="188"/>
    </location>
</feature>
<proteinExistence type="predicted"/>
<dbReference type="PANTHER" id="PTHR30093">
    <property type="entry name" value="GENERAL SECRETION PATHWAY PROTEIN G"/>
    <property type="match status" value="1"/>
</dbReference>
<dbReference type="OrthoDB" id="285651at2"/>
<evidence type="ECO:0000256" key="1">
    <source>
        <dbReference type="SAM" id="Phobius"/>
    </source>
</evidence>
<dbReference type="EMBL" id="CP036433">
    <property type="protein sequence ID" value="QDU95334.1"/>
    <property type="molecule type" value="Genomic_DNA"/>
</dbReference>
<dbReference type="InterPro" id="IPR045584">
    <property type="entry name" value="Pilin-like"/>
</dbReference>
<dbReference type="PANTHER" id="PTHR30093:SF2">
    <property type="entry name" value="TYPE II SECRETION SYSTEM PROTEIN H"/>
    <property type="match status" value="1"/>
</dbReference>
<dbReference type="InterPro" id="IPR011453">
    <property type="entry name" value="DUF1559"/>
</dbReference>
<dbReference type="RefSeq" id="WP_145054089.1">
    <property type="nucleotide sequence ID" value="NZ_CP036433.1"/>
</dbReference>
<gene>
    <name evidence="3" type="ORF">Pla8534_31490</name>
</gene>
<evidence type="ECO:0000313" key="4">
    <source>
        <dbReference type="Proteomes" id="UP000317648"/>
    </source>
</evidence>
<dbReference type="AlphaFoldDB" id="A0A518DU26"/>
<keyword evidence="1" id="KW-0812">Transmembrane</keyword>